<name>A0A7C1NWV7_9HYPH</name>
<dbReference type="Gene3D" id="3.30.450.20">
    <property type="entry name" value="PAS domain"/>
    <property type="match status" value="1"/>
</dbReference>
<protein>
    <submittedName>
        <fullName evidence="1">Diguanylate cyclase</fullName>
    </submittedName>
</protein>
<dbReference type="SUPFAM" id="SSF55785">
    <property type="entry name" value="PYP-like sensor domain (PAS domain)"/>
    <property type="match status" value="1"/>
</dbReference>
<accession>A0A7C1NWV7</accession>
<gene>
    <name evidence="1" type="ORF">ENP70_03500</name>
</gene>
<comment type="caution">
    <text evidence="1">The sequence shown here is derived from an EMBL/GenBank/DDBJ whole genome shotgun (WGS) entry which is preliminary data.</text>
</comment>
<organism evidence="1">
    <name type="scientific">Agrobacterium albertimagni</name>
    <dbReference type="NCBI Taxonomy" id="147266"/>
    <lineage>
        <taxon>Bacteria</taxon>
        <taxon>Pseudomonadati</taxon>
        <taxon>Pseudomonadota</taxon>
        <taxon>Alphaproteobacteria</taxon>
        <taxon>Hyphomicrobiales</taxon>
        <taxon>Rhizobiaceae</taxon>
        <taxon>Rhizobium/Agrobacterium group</taxon>
        <taxon>Agrobacterium</taxon>
    </lineage>
</organism>
<reference evidence="1" key="1">
    <citation type="journal article" date="2020" name="mSystems">
        <title>Genome- and Community-Level Interaction Insights into Carbon Utilization and Element Cycling Functions of Hydrothermarchaeota in Hydrothermal Sediment.</title>
        <authorList>
            <person name="Zhou Z."/>
            <person name="Liu Y."/>
            <person name="Xu W."/>
            <person name="Pan J."/>
            <person name="Luo Z.H."/>
            <person name="Li M."/>
        </authorList>
    </citation>
    <scope>NUCLEOTIDE SEQUENCE [LARGE SCALE GENOMIC DNA]</scope>
    <source>
        <strain evidence="1">SpSt-243</strain>
    </source>
</reference>
<sequence>MYALTVLDHSALAAFRSEHPWLDFPDAISEVCIYFDDNGGPTRLTALEEGSDGKVMPADVNRFGIDTVLSLIRYAPQGTAEVEECPEERTVWALLESLPVADGTRPLDDVEAERATALQGAYETLHGIALDKLRALRDAVRNPREMQRLSDAVASLPARLEQVDEAHKSFFMEVDLWRLVAVLRDELAMPADYEMMATGEDRLPSRETIEMAETNALSGPVIQALFELSPVAFSISSIGQKSSRYVRVNQAYLDLVGKTWDEIRGSEMVASGVVSGSEARAERLMLLDRDGGYAGMRGEIRHSSGEVVPVMISARRISVAGQLYDFEVLQRASDD</sequence>
<dbReference type="EMBL" id="DSKI01000192">
    <property type="protein sequence ID" value="HEB42773.1"/>
    <property type="molecule type" value="Genomic_DNA"/>
</dbReference>
<proteinExistence type="predicted"/>
<evidence type="ECO:0000313" key="1">
    <source>
        <dbReference type="EMBL" id="HEB42773.1"/>
    </source>
</evidence>
<dbReference type="InterPro" id="IPR035965">
    <property type="entry name" value="PAS-like_dom_sf"/>
</dbReference>
<dbReference type="AlphaFoldDB" id="A0A7C1NWV7"/>